<evidence type="ECO:0000256" key="3">
    <source>
        <dbReference type="ARBA" id="ARBA00022989"/>
    </source>
</evidence>
<feature type="transmembrane region" description="Helical" evidence="5">
    <location>
        <begin position="100"/>
        <end position="121"/>
    </location>
</feature>
<protein>
    <submittedName>
        <fullName evidence="6">DUF1516 family protein</fullName>
    </submittedName>
</protein>
<keyword evidence="3 5" id="KW-1133">Transmembrane helix</keyword>
<evidence type="ECO:0000313" key="7">
    <source>
        <dbReference type="Proteomes" id="UP000318521"/>
    </source>
</evidence>
<dbReference type="RefSeq" id="WP_143849069.1">
    <property type="nucleotide sequence ID" value="NZ_VLXZ01000007.1"/>
</dbReference>
<dbReference type="Pfam" id="PF07457">
    <property type="entry name" value="DUF1516"/>
    <property type="match status" value="1"/>
</dbReference>
<proteinExistence type="predicted"/>
<keyword evidence="4 5" id="KW-0472">Membrane</keyword>
<comment type="caution">
    <text evidence="6">The sequence shown here is derived from an EMBL/GenBank/DDBJ whole genome shotgun (WGS) entry which is preliminary data.</text>
</comment>
<keyword evidence="1" id="KW-1003">Cell membrane</keyword>
<dbReference type="EMBL" id="VLXZ01000007">
    <property type="protein sequence ID" value="TSB46175.1"/>
    <property type="molecule type" value="Genomic_DNA"/>
</dbReference>
<evidence type="ECO:0000256" key="4">
    <source>
        <dbReference type="ARBA" id="ARBA00023136"/>
    </source>
</evidence>
<feature type="transmembrane region" description="Helical" evidence="5">
    <location>
        <begin position="45"/>
        <end position="64"/>
    </location>
</feature>
<dbReference type="OrthoDB" id="2365314at2"/>
<dbReference type="InterPro" id="IPR010899">
    <property type="entry name" value="UPF0344"/>
</dbReference>
<dbReference type="Proteomes" id="UP000318521">
    <property type="component" value="Unassembled WGS sequence"/>
</dbReference>
<reference evidence="6 7" key="1">
    <citation type="submission" date="2019-07" db="EMBL/GenBank/DDBJ databases">
        <authorList>
            <person name="Park Y.J."/>
            <person name="Jeong S.E."/>
            <person name="Jung H.S."/>
        </authorList>
    </citation>
    <scope>NUCLEOTIDE SEQUENCE [LARGE SCALE GENOMIC DNA]</scope>
    <source>
        <strain evidence="7">P16(2019)</strain>
    </source>
</reference>
<organism evidence="6 7">
    <name type="scientific">Alkalicoccobacillus porphyridii</name>
    <dbReference type="NCBI Taxonomy" id="2597270"/>
    <lineage>
        <taxon>Bacteria</taxon>
        <taxon>Bacillati</taxon>
        <taxon>Bacillota</taxon>
        <taxon>Bacilli</taxon>
        <taxon>Bacillales</taxon>
        <taxon>Bacillaceae</taxon>
        <taxon>Alkalicoccobacillus</taxon>
    </lineage>
</organism>
<evidence type="ECO:0000256" key="2">
    <source>
        <dbReference type="ARBA" id="ARBA00022692"/>
    </source>
</evidence>
<evidence type="ECO:0000256" key="5">
    <source>
        <dbReference type="SAM" id="Phobius"/>
    </source>
</evidence>
<keyword evidence="2 5" id="KW-0812">Transmembrane</keyword>
<name>A0A553ZXP8_9BACI</name>
<evidence type="ECO:0000256" key="1">
    <source>
        <dbReference type="ARBA" id="ARBA00022475"/>
    </source>
</evidence>
<gene>
    <name evidence="6" type="ORF">FN960_12490</name>
</gene>
<keyword evidence="7" id="KW-1185">Reference proteome</keyword>
<feature type="transmembrane region" description="Helical" evidence="5">
    <location>
        <begin position="70"/>
        <end position="88"/>
    </location>
</feature>
<evidence type="ECO:0000313" key="6">
    <source>
        <dbReference type="EMBL" id="TSB46175.1"/>
    </source>
</evidence>
<accession>A0A553ZXP8</accession>
<feature type="transmembrane region" description="Helical" evidence="5">
    <location>
        <begin position="15"/>
        <end position="38"/>
    </location>
</feature>
<sequence length="123" mass="14303">MDAQLFLIYYKIHVATWPLILILFTIIFVSNKIGLLFFNRMLRTLLWFLYVLSMLSGTAVLYAYQFPAQYVIKGLISLILIYSMEVILRKTKRKQRGTSIYWFIGFAALSIILLLGFNVGLHS</sequence>
<dbReference type="AlphaFoldDB" id="A0A553ZXP8"/>